<evidence type="ECO:0000256" key="4">
    <source>
        <dbReference type="ARBA" id="ARBA00022833"/>
    </source>
</evidence>
<feature type="domain" description="HAT C-terminal dimerisation" evidence="7">
    <location>
        <begin position="419"/>
        <end position="477"/>
    </location>
</feature>
<proteinExistence type="predicted"/>
<dbReference type="SUPFAM" id="SSF53098">
    <property type="entry name" value="Ribonuclease H-like"/>
    <property type="match status" value="1"/>
</dbReference>
<dbReference type="Proteomes" id="UP000615446">
    <property type="component" value="Unassembled WGS sequence"/>
</dbReference>
<evidence type="ECO:0000259" key="7">
    <source>
        <dbReference type="Pfam" id="PF05699"/>
    </source>
</evidence>
<evidence type="ECO:0000313" key="9">
    <source>
        <dbReference type="Proteomes" id="UP000615446"/>
    </source>
</evidence>
<keyword evidence="3" id="KW-0863">Zinc-finger</keyword>
<gene>
    <name evidence="8" type="ORF">RCL2_001405800</name>
</gene>
<protein>
    <submittedName>
        <fullName evidence="8">Ribonuclease H-like domain-containing protein</fullName>
    </submittedName>
</protein>
<organism evidence="8 9">
    <name type="scientific">Rhizophagus clarus</name>
    <dbReference type="NCBI Taxonomy" id="94130"/>
    <lineage>
        <taxon>Eukaryota</taxon>
        <taxon>Fungi</taxon>
        <taxon>Fungi incertae sedis</taxon>
        <taxon>Mucoromycota</taxon>
        <taxon>Glomeromycotina</taxon>
        <taxon>Glomeromycetes</taxon>
        <taxon>Glomerales</taxon>
        <taxon>Glomeraceae</taxon>
        <taxon>Rhizophagus</taxon>
    </lineage>
</organism>
<feature type="domain" description="DUF659" evidence="6">
    <location>
        <begin position="162"/>
        <end position="269"/>
    </location>
</feature>
<evidence type="ECO:0000259" key="6">
    <source>
        <dbReference type="Pfam" id="PF04937"/>
    </source>
</evidence>
<dbReference type="Pfam" id="PF05699">
    <property type="entry name" value="Dimer_Tnp_hAT"/>
    <property type="match status" value="1"/>
</dbReference>
<evidence type="ECO:0000256" key="2">
    <source>
        <dbReference type="ARBA" id="ARBA00022723"/>
    </source>
</evidence>
<evidence type="ECO:0000313" key="8">
    <source>
        <dbReference type="EMBL" id="GES87033.1"/>
    </source>
</evidence>
<dbReference type="PANTHER" id="PTHR46481:SF10">
    <property type="entry name" value="ZINC FINGER BED DOMAIN-CONTAINING PROTEIN 39"/>
    <property type="match status" value="1"/>
</dbReference>
<dbReference type="Pfam" id="PF04937">
    <property type="entry name" value="DUF659"/>
    <property type="match status" value="1"/>
</dbReference>
<keyword evidence="5" id="KW-0539">Nucleus</keyword>
<evidence type="ECO:0000256" key="1">
    <source>
        <dbReference type="ARBA" id="ARBA00004123"/>
    </source>
</evidence>
<dbReference type="SUPFAM" id="SSF140996">
    <property type="entry name" value="Hermes dimerisation domain"/>
    <property type="match status" value="1"/>
</dbReference>
<keyword evidence="4" id="KW-0862">Zinc</keyword>
<dbReference type="GO" id="GO:0005634">
    <property type="term" value="C:nucleus"/>
    <property type="evidence" value="ECO:0007669"/>
    <property type="project" value="UniProtKB-SubCell"/>
</dbReference>
<dbReference type="EMBL" id="BLAL01000162">
    <property type="protein sequence ID" value="GES87033.1"/>
    <property type="molecule type" value="Genomic_DNA"/>
</dbReference>
<dbReference type="InterPro" id="IPR008906">
    <property type="entry name" value="HATC_C_dom"/>
</dbReference>
<dbReference type="PANTHER" id="PTHR46481">
    <property type="entry name" value="ZINC FINGER BED DOMAIN-CONTAINING PROTEIN 4"/>
    <property type="match status" value="1"/>
</dbReference>
<dbReference type="InterPro" id="IPR007021">
    <property type="entry name" value="DUF659"/>
</dbReference>
<dbReference type="InterPro" id="IPR012337">
    <property type="entry name" value="RNaseH-like_sf"/>
</dbReference>
<comment type="caution">
    <text evidence="8">The sequence shown here is derived from an EMBL/GenBank/DDBJ whole genome shotgun (WGS) entry which is preliminary data.</text>
</comment>
<keyword evidence="2" id="KW-0479">Metal-binding</keyword>
<name>A0A8H3QP73_9GLOM</name>
<dbReference type="GO" id="GO:0008270">
    <property type="term" value="F:zinc ion binding"/>
    <property type="evidence" value="ECO:0007669"/>
    <property type="project" value="UniProtKB-KW"/>
</dbReference>
<sequence>MTSSEPSENPRKGHRFTEVWNGHMIKGVQRTRGHYAATCSYCNFYWKDGKPHVLREHLANHCRKCLQEVSLQFAKIVGNEIAENEEDDESDSELTTKKQRLNDGQTSIRSFYKNKELEKGYSDEIHRSITKAFVMCNIPFSIIENPWFIDLIKTLQPGYDPPSRQVLSGTLLESEISRVNIRIMNELSADNNFTIAMDGWTDPHGNSLWAFMLMTGSRKEYLLSLENLSNIRHTGEHLSNVIEEVINKVGAKKFVAIVSDNGSNVAAANEVKYIVRCANILTKYFKNSTLGSSWLNEAIKSKNIEGGGLKTYVETRWMTVYECVHSVWRLKDALQHNSCIKAFNKRYKEFDEDIYLLAFFLHSQYKGADIHNTQFERIQKTALNIWKNLGHKKTSGLELKAQLRKYLDQDNPYSAPYSNNDGPFQWWNLIIDGRSSLSRLAKIVFSITPHSASCERLFSALGWMFGKRRTNLNVQTIECMSKIYTHNIHSLSNSKRSLNHIGNSISNDDVQKMIDNLFEEGDILNENEDEEEEYEEPPNIQKESIDEMLNIEQVIDLGPWVYIESSKIPFIFNNKYDSDNDDDWNPEEIV</sequence>
<dbReference type="AlphaFoldDB" id="A0A8H3QP73"/>
<dbReference type="OrthoDB" id="2413840at2759"/>
<comment type="subcellular location">
    <subcellularLocation>
        <location evidence="1">Nucleus</location>
    </subcellularLocation>
</comment>
<accession>A0A8H3QP73</accession>
<evidence type="ECO:0000256" key="3">
    <source>
        <dbReference type="ARBA" id="ARBA00022771"/>
    </source>
</evidence>
<reference evidence="8" key="1">
    <citation type="submission" date="2019-10" db="EMBL/GenBank/DDBJ databases">
        <title>Conservation and host-specific expression of non-tandemly repeated heterogenous ribosome RNA gene in arbuscular mycorrhizal fungi.</title>
        <authorList>
            <person name="Maeda T."/>
            <person name="Kobayashi Y."/>
            <person name="Nakagawa T."/>
            <person name="Ezawa T."/>
            <person name="Yamaguchi K."/>
            <person name="Bino T."/>
            <person name="Nishimoto Y."/>
            <person name="Shigenobu S."/>
            <person name="Kawaguchi M."/>
        </authorList>
    </citation>
    <scope>NUCLEOTIDE SEQUENCE</scope>
    <source>
        <strain evidence="8">HR1</strain>
    </source>
</reference>
<evidence type="ECO:0000256" key="5">
    <source>
        <dbReference type="ARBA" id="ARBA00023242"/>
    </source>
</evidence>
<dbReference type="InterPro" id="IPR052035">
    <property type="entry name" value="ZnF_BED_domain_contain"/>
</dbReference>
<dbReference type="GO" id="GO:0046983">
    <property type="term" value="F:protein dimerization activity"/>
    <property type="evidence" value="ECO:0007669"/>
    <property type="project" value="InterPro"/>
</dbReference>